<dbReference type="InterPro" id="IPR001810">
    <property type="entry name" value="F-box_dom"/>
</dbReference>
<dbReference type="InterPro" id="IPR050796">
    <property type="entry name" value="SCF_F-box_component"/>
</dbReference>
<dbReference type="OrthoDB" id="591557at2759"/>
<evidence type="ECO:0000259" key="1">
    <source>
        <dbReference type="SMART" id="SM00256"/>
    </source>
</evidence>
<dbReference type="InterPro" id="IPR006527">
    <property type="entry name" value="F-box-assoc_dom_typ1"/>
</dbReference>
<proteinExistence type="predicted"/>
<accession>A0A2U1L706</accession>
<dbReference type="PANTHER" id="PTHR31672">
    <property type="entry name" value="BNACNNG10540D PROTEIN"/>
    <property type="match status" value="1"/>
</dbReference>
<dbReference type="Pfam" id="PF00646">
    <property type="entry name" value="F-box"/>
    <property type="match status" value="1"/>
</dbReference>
<dbReference type="InterPro" id="IPR036047">
    <property type="entry name" value="F-box-like_dom_sf"/>
</dbReference>
<dbReference type="Pfam" id="PF07734">
    <property type="entry name" value="FBA_1"/>
    <property type="match status" value="1"/>
</dbReference>
<protein>
    <submittedName>
        <fullName evidence="2">F-box associated interaction domain-containing protein</fullName>
    </submittedName>
</protein>
<dbReference type="SUPFAM" id="SSF81383">
    <property type="entry name" value="F-box domain"/>
    <property type="match status" value="1"/>
</dbReference>
<reference evidence="2 3" key="1">
    <citation type="journal article" date="2018" name="Mol. Plant">
        <title>The genome of Artemisia annua provides insight into the evolution of Asteraceae family and artemisinin biosynthesis.</title>
        <authorList>
            <person name="Shen Q."/>
            <person name="Zhang L."/>
            <person name="Liao Z."/>
            <person name="Wang S."/>
            <person name="Yan T."/>
            <person name="Shi P."/>
            <person name="Liu M."/>
            <person name="Fu X."/>
            <person name="Pan Q."/>
            <person name="Wang Y."/>
            <person name="Lv Z."/>
            <person name="Lu X."/>
            <person name="Zhang F."/>
            <person name="Jiang W."/>
            <person name="Ma Y."/>
            <person name="Chen M."/>
            <person name="Hao X."/>
            <person name="Li L."/>
            <person name="Tang Y."/>
            <person name="Lv G."/>
            <person name="Zhou Y."/>
            <person name="Sun X."/>
            <person name="Brodelius P.E."/>
            <person name="Rose J.K.C."/>
            <person name="Tang K."/>
        </authorList>
    </citation>
    <scope>NUCLEOTIDE SEQUENCE [LARGE SCALE GENOMIC DNA]</scope>
    <source>
        <strain evidence="3">cv. Huhao1</strain>
        <tissue evidence="2">Leaf</tissue>
    </source>
</reference>
<sequence length="349" mass="40120">MACEESSITIPQDIIQEILYCLPTKSAGRFRCVSKEWLSLLSEPQFIKTHQKARNRNCLVFWSYDSSHYSVPFNNCKAVSRLAKLPVESSVNRDYEEFLPFNNSKAVESSVVNRDYAEFLGSCNGLVLASSHDLRQVGEFVVVNLITGDYVEFLMFRHHLRSDTWREVSDSPFVHYYYGAALSGVFVNGFLHWIASKGSDRIPVIVAFSLADEKFCEVPLPYLYNDVDILCYTDHCKLVALGEKLAIYFVVKGEVWLMNEYGNKESWTKIVVHGFKEIPMSKPEIFYDNRKLLFVARNIMWVYDLEEGTFGETADIFDMHLWRVKCAYVESLVSPKVGESNYRSSIPSE</sequence>
<evidence type="ECO:0000313" key="3">
    <source>
        <dbReference type="Proteomes" id="UP000245207"/>
    </source>
</evidence>
<name>A0A2U1L706_ARTAN</name>
<comment type="caution">
    <text evidence="2">The sequence shown here is derived from an EMBL/GenBank/DDBJ whole genome shotgun (WGS) entry which is preliminary data.</text>
</comment>
<evidence type="ECO:0000313" key="2">
    <source>
        <dbReference type="EMBL" id="PWA44763.1"/>
    </source>
</evidence>
<dbReference type="PANTHER" id="PTHR31672:SF13">
    <property type="entry name" value="F-BOX PROTEIN CPR30-LIKE"/>
    <property type="match status" value="1"/>
</dbReference>
<dbReference type="InterPro" id="IPR017451">
    <property type="entry name" value="F-box-assoc_interact_dom"/>
</dbReference>
<organism evidence="2 3">
    <name type="scientific">Artemisia annua</name>
    <name type="common">Sweet wormwood</name>
    <dbReference type="NCBI Taxonomy" id="35608"/>
    <lineage>
        <taxon>Eukaryota</taxon>
        <taxon>Viridiplantae</taxon>
        <taxon>Streptophyta</taxon>
        <taxon>Embryophyta</taxon>
        <taxon>Tracheophyta</taxon>
        <taxon>Spermatophyta</taxon>
        <taxon>Magnoliopsida</taxon>
        <taxon>eudicotyledons</taxon>
        <taxon>Gunneridae</taxon>
        <taxon>Pentapetalae</taxon>
        <taxon>asterids</taxon>
        <taxon>campanulids</taxon>
        <taxon>Asterales</taxon>
        <taxon>Asteraceae</taxon>
        <taxon>Asteroideae</taxon>
        <taxon>Anthemideae</taxon>
        <taxon>Artemisiinae</taxon>
        <taxon>Artemisia</taxon>
    </lineage>
</organism>
<dbReference type="SMART" id="SM00256">
    <property type="entry name" value="FBOX"/>
    <property type="match status" value="1"/>
</dbReference>
<dbReference type="EMBL" id="PKPP01011106">
    <property type="protein sequence ID" value="PWA44763.1"/>
    <property type="molecule type" value="Genomic_DNA"/>
</dbReference>
<gene>
    <name evidence="2" type="ORF">CTI12_AA523550</name>
</gene>
<feature type="domain" description="F-box" evidence="1">
    <location>
        <begin position="10"/>
        <end position="50"/>
    </location>
</feature>
<dbReference type="NCBIfam" id="TIGR01640">
    <property type="entry name" value="F_box_assoc_1"/>
    <property type="match status" value="1"/>
</dbReference>
<dbReference type="STRING" id="35608.A0A2U1L706"/>
<dbReference type="Proteomes" id="UP000245207">
    <property type="component" value="Unassembled WGS sequence"/>
</dbReference>
<dbReference type="AlphaFoldDB" id="A0A2U1L706"/>
<keyword evidence="3" id="KW-1185">Reference proteome</keyword>